<proteinExistence type="inferred from homology"/>
<evidence type="ECO:0000256" key="3">
    <source>
        <dbReference type="ARBA" id="ARBA00022801"/>
    </source>
</evidence>
<dbReference type="PANTHER" id="PTHR12606:SF141">
    <property type="entry name" value="GH15225P-RELATED"/>
    <property type="match status" value="1"/>
</dbReference>
<reference evidence="7" key="1">
    <citation type="submission" date="2023-06" db="EMBL/GenBank/DDBJ databases">
        <title>Genome-scale phylogeny and comparative genomics of the fungal order Sordariales.</title>
        <authorList>
            <consortium name="Lawrence Berkeley National Laboratory"/>
            <person name="Hensen N."/>
            <person name="Bonometti L."/>
            <person name="Westerberg I."/>
            <person name="Brannstrom I.O."/>
            <person name="Guillou S."/>
            <person name="Cros-Aarteil S."/>
            <person name="Calhoun S."/>
            <person name="Haridas S."/>
            <person name="Kuo A."/>
            <person name="Mondo S."/>
            <person name="Pangilinan J."/>
            <person name="Riley R."/>
            <person name="Labutti K."/>
            <person name="Andreopoulos B."/>
            <person name="Lipzen A."/>
            <person name="Chen C."/>
            <person name="Yanf M."/>
            <person name="Daum C."/>
            <person name="Ng V."/>
            <person name="Clum A."/>
            <person name="Steindorff A."/>
            <person name="Ohm R."/>
            <person name="Martin F."/>
            <person name="Silar P."/>
            <person name="Natvig D."/>
            <person name="Lalanne C."/>
            <person name="Gautier V."/>
            <person name="Ament-Velasquez S.L."/>
            <person name="Kruys A."/>
            <person name="Hutchinson M.I."/>
            <person name="Powell A.J."/>
            <person name="Barry K."/>
            <person name="Miller A.N."/>
            <person name="Grigoriev I.V."/>
            <person name="Debuchy R."/>
            <person name="Gladieux P."/>
            <person name="Thoren M.H."/>
            <person name="Johannesson H."/>
        </authorList>
    </citation>
    <scope>NUCLEOTIDE SEQUENCE</scope>
    <source>
        <strain evidence="7">PSN4</strain>
    </source>
</reference>
<feature type="region of interest" description="Disordered" evidence="5">
    <location>
        <begin position="1"/>
        <end position="131"/>
    </location>
</feature>
<dbReference type="GO" id="GO:0016926">
    <property type="term" value="P:protein desumoylation"/>
    <property type="evidence" value="ECO:0007669"/>
    <property type="project" value="TreeGrafter"/>
</dbReference>
<evidence type="ECO:0000256" key="4">
    <source>
        <dbReference type="ARBA" id="ARBA00022807"/>
    </source>
</evidence>
<protein>
    <recommendedName>
        <fullName evidence="6">Ubiquitin-like protease family profile domain-containing protein</fullName>
    </recommendedName>
</protein>
<feature type="region of interest" description="Disordered" evidence="5">
    <location>
        <begin position="605"/>
        <end position="627"/>
    </location>
</feature>
<comment type="similarity">
    <text evidence="1">Belongs to the peptidase C48 family.</text>
</comment>
<dbReference type="Proteomes" id="UP001239445">
    <property type="component" value="Unassembled WGS sequence"/>
</dbReference>
<comment type="caution">
    <text evidence="7">The sequence shown here is derived from an EMBL/GenBank/DDBJ whole genome shotgun (WGS) entry which is preliminary data.</text>
</comment>
<dbReference type="GO" id="GO:0005634">
    <property type="term" value="C:nucleus"/>
    <property type="evidence" value="ECO:0007669"/>
    <property type="project" value="TreeGrafter"/>
</dbReference>
<dbReference type="PROSITE" id="PS50600">
    <property type="entry name" value="ULP_PROTEASE"/>
    <property type="match status" value="1"/>
</dbReference>
<dbReference type="SUPFAM" id="SSF54001">
    <property type="entry name" value="Cysteine proteinases"/>
    <property type="match status" value="1"/>
</dbReference>
<dbReference type="GO" id="GO:0006508">
    <property type="term" value="P:proteolysis"/>
    <property type="evidence" value="ECO:0007669"/>
    <property type="project" value="UniProtKB-KW"/>
</dbReference>
<keyword evidence="3" id="KW-0378">Hydrolase</keyword>
<evidence type="ECO:0000313" key="8">
    <source>
        <dbReference type="Proteomes" id="UP001239445"/>
    </source>
</evidence>
<keyword evidence="8" id="KW-1185">Reference proteome</keyword>
<feature type="region of interest" description="Disordered" evidence="5">
    <location>
        <begin position="848"/>
        <end position="882"/>
    </location>
</feature>
<feature type="compositionally biased region" description="Basic and acidic residues" evidence="5">
    <location>
        <begin position="773"/>
        <end position="788"/>
    </location>
</feature>
<feature type="region of interest" description="Disordered" evidence="5">
    <location>
        <begin position="924"/>
        <end position="968"/>
    </location>
</feature>
<feature type="compositionally biased region" description="Basic residues" evidence="5">
    <location>
        <begin position="43"/>
        <end position="52"/>
    </location>
</feature>
<dbReference type="EMBL" id="MU839827">
    <property type="protein sequence ID" value="KAK1761295.1"/>
    <property type="molecule type" value="Genomic_DNA"/>
</dbReference>
<feature type="compositionally biased region" description="Basic residues" evidence="5">
    <location>
        <begin position="91"/>
        <end position="101"/>
    </location>
</feature>
<keyword evidence="4" id="KW-0788">Thiol protease</keyword>
<feature type="compositionally biased region" description="Polar residues" evidence="5">
    <location>
        <begin position="1"/>
        <end position="14"/>
    </location>
</feature>
<accession>A0AAJ0FHP2</accession>
<evidence type="ECO:0000256" key="1">
    <source>
        <dbReference type="ARBA" id="ARBA00005234"/>
    </source>
</evidence>
<name>A0AAJ0FHP2_9PEZI</name>
<dbReference type="AlphaFoldDB" id="A0AAJ0FHP2"/>
<feature type="compositionally biased region" description="Acidic residues" evidence="5">
    <location>
        <begin position="789"/>
        <end position="803"/>
    </location>
</feature>
<gene>
    <name evidence="7" type="ORF">QBC47DRAFT_290957</name>
</gene>
<dbReference type="InterPro" id="IPR003653">
    <property type="entry name" value="Peptidase_C48_C"/>
</dbReference>
<dbReference type="GO" id="GO:0016929">
    <property type="term" value="F:deSUMOylase activity"/>
    <property type="evidence" value="ECO:0007669"/>
    <property type="project" value="TreeGrafter"/>
</dbReference>
<dbReference type="InterPro" id="IPR038765">
    <property type="entry name" value="Papain-like_cys_pep_sf"/>
</dbReference>
<feature type="compositionally biased region" description="Pro residues" evidence="5">
    <location>
        <begin position="56"/>
        <end position="73"/>
    </location>
</feature>
<keyword evidence="2" id="KW-0645">Protease</keyword>
<feature type="domain" description="Ubiquitin-like protease family profile" evidence="6">
    <location>
        <begin position="1001"/>
        <end position="1182"/>
    </location>
</feature>
<organism evidence="7 8">
    <name type="scientific">Echria macrotheca</name>
    <dbReference type="NCBI Taxonomy" id="438768"/>
    <lineage>
        <taxon>Eukaryota</taxon>
        <taxon>Fungi</taxon>
        <taxon>Dikarya</taxon>
        <taxon>Ascomycota</taxon>
        <taxon>Pezizomycotina</taxon>
        <taxon>Sordariomycetes</taxon>
        <taxon>Sordariomycetidae</taxon>
        <taxon>Sordariales</taxon>
        <taxon>Schizotheciaceae</taxon>
        <taxon>Echria</taxon>
    </lineage>
</organism>
<dbReference type="Pfam" id="PF02902">
    <property type="entry name" value="Peptidase_C48"/>
    <property type="match status" value="1"/>
</dbReference>
<feature type="compositionally biased region" description="Pro residues" evidence="5">
    <location>
        <begin position="852"/>
        <end position="866"/>
    </location>
</feature>
<feature type="compositionally biased region" description="Polar residues" evidence="5">
    <location>
        <begin position="615"/>
        <end position="627"/>
    </location>
</feature>
<feature type="compositionally biased region" description="Basic and acidic residues" evidence="5">
    <location>
        <begin position="299"/>
        <end position="313"/>
    </location>
</feature>
<dbReference type="Gene3D" id="3.40.395.10">
    <property type="entry name" value="Adenoviral Proteinase, Chain A"/>
    <property type="match status" value="1"/>
</dbReference>
<sequence>MPSQAPTPRTTRNSRGLRPRSPSVSSAGSDDGGTTHRTATGRIPKRRARKAKPLTTTPPAPPTPSSRRSPPPSRSRARASSSTRRPSSLIKRSRLALRRRTILAQRALDIPANATQETPRPATPERPFNPFATSLKTRKEKFRRSTTPRRSLKRQIEHVDPDIDWGLVESNRPRTPVAEVRTCSDEFNSHFYEDPLYFGDNLFEAIANDHLIRGCKCPLPVVYDNREAALEGKGQLRFYWGSLDNRLSVEQFKFDRLWHCTCDVPSRLDSRFRERFNRQQKRKATESEFDLIASINGQKDADEKRPETDRPNSIERTISGRIDAATTETAESAGRDQAQSMWALVTDYIATMGVSMFGFVGRFLPWLAPTDRSHEVVETRRLYSDSDDSGDSPRTVVKRFKLQHNACLDKSSTEPRVTLDKVPGLTWASDPSRWIGLQNLERVYLLFQTHLEHIHERQAIVGGLEWESIVRELQPHHDVLLVRILHHFLTDQFGPIRDSEPQNERYEKWTTALKDYQRAVRNAMGAMASIYVDSGQYTAMRARYPKPPTPLIVEKADFRLQCRDAAEFLLWLVKIRDEVELPKDLVNILSKIIADANAIHKRELPPSWTEFPGHNQENLSRTDGQPSAAQQIFDEIPVDEFTIEPSYALRFPATESPRFKTAQHNIKGVKVITETPKKVLKKSSVFPYEVPSPQYVPTPNKRRKVTFESPVSKFSPPNHIPAKTLDPWEKQAKNELLLNPEALERADKKYRISELGAKYQHFLDAMREDIEPYRVRDPVPEPPAREPTPEPEPEPSGWTEEDEVGRLERLKRHEERLLLKRQLREKRLALERNPVATPRTKLRAMNEFMPPSAEPLPPPPQPTPPRKPARGPASRLTPLPRPTFGPIHFEDDLEELPIATAKLAQLQLRQQIMEAMGDAEAFRVKEEEEKRRQEEERAKAEAEKAKAEAEEAARREKEERLRQEAKEAGELRAPRVPLIAPLSPAWQNSVMATLTARDTDVLCQTLDQNKLRKDDFANKLLPRDAWLNDNVIIGAVLAIADSVNKMQTASDAGAAPKCVAMTSYFYPRLEKSGPTGCARLQKLAKITKDNFLQIETILVPICKASHWTLAVVRPKHRVIAHLDSILGGRGHPQVETDMLGWVQGVLGDGFVEEDWKIGQYDAPRQTNGYDCGVFVVTNALCVALGINPKEAYKQSDLPLQRRRIAAVLLNGGFTGDFALDNV</sequence>
<dbReference type="PANTHER" id="PTHR12606">
    <property type="entry name" value="SENTRIN/SUMO-SPECIFIC PROTEASE"/>
    <property type="match status" value="1"/>
</dbReference>
<evidence type="ECO:0000313" key="7">
    <source>
        <dbReference type="EMBL" id="KAK1761295.1"/>
    </source>
</evidence>
<evidence type="ECO:0000256" key="2">
    <source>
        <dbReference type="ARBA" id="ARBA00022670"/>
    </source>
</evidence>
<feature type="region of interest" description="Disordered" evidence="5">
    <location>
        <begin position="295"/>
        <end position="335"/>
    </location>
</feature>
<feature type="region of interest" description="Disordered" evidence="5">
    <location>
        <begin position="773"/>
        <end position="804"/>
    </location>
</feature>
<evidence type="ECO:0000256" key="5">
    <source>
        <dbReference type="SAM" id="MobiDB-lite"/>
    </source>
</evidence>
<evidence type="ECO:0000259" key="6">
    <source>
        <dbReference type="PROSITE" id="PS50600"/>
    </source>
</evidence>
<feature type="compositionally biased region" description="Low complexity" evidence="5">
    <location>
        <begin position="78"/>
        <end position="89"/>
    </location>
</feature>